<feature type="compositionally biased region" description="Low complexity" evidence="1">
    <location>
        <begin position="48"/>
        <end position="57"/>
    </location>
</feature>
<proteinExistence type="predicted"/>
<feature type="compositionally biased region" description="Pro residues" evidence="1">
    <location>
        <begin position="118"/>
        <end position="128"/>
    </location>
</feature>
<reference evidence="2" key="1">
    <citation type="submission" date="2014-09" db="EMBL/GenBank/DDBJ databases">
        <title>Genome sequence of the luminous mushroom Mycena chlorophos for searching fungal bioluminescence genes.</title>
        <authorList>
            <person name="Tanaka Y."/>
            <person name="Kasuga D."/>
            <person name="Oba Y."/>
            <person name="Hase S."/>
            <person name="Sato K."/>
            <person name="Oba Y."/>
            <person name="Sakakibara Y."/>
        </authorList>
    </citation>
    <scope>NUCLEOTIDE SEQUENCE</scope>
</reference>
<dbReference type="PANTHER" id="PTHR24216:SF65">
    <property type="entry name" value="PAXILLIN-LIKE PROTEIN 1"/>
    <property type="match status" value="1"/>
</dbReference>
<dbReference type="PANTHER" id="PTHR24216">
    <property type="entry name" value="PAXILLIN-RELATED"/>
    <property type="match status" value="1"/>
</dbReference>
<dbReference type="EMBL" id="DF843160">
    <property type="protein sequence ID" value="GAT47145.1"/>
    <property type="molecule type" value="Genomic_DNA"/>
</dbReference>
<protein>
    <recommendedName>
        <fullName evidence="4">C2H2-type domain-containing protein</fullName>
    </recommendedName>
</protein>
<evidence type="ECO:0000313" key="2">
    <source>
        <dbReference type="EMBL" id="GAT47145.1"/>
    </source>
</evidence>
<gene>
    <name evidence="2" type="ORF">MCHLO_04625</name>
</gene>
<feature type="compositionally biased region" description="Acidic residues" evidence="1">
    <location>
        <begin position="1371"/>
        <end position="1383"/>
    </location>
</feature>
<feature type="region of interest" description="Disordered" evidence="1">
    <location>
        <begin position="47"/>
        <end position="132"/>
    </location>
</feature>
<evidence type="ECO:0008006" key="4">
    <source>
        <dbReference type="Google" id="ProtNLM"/>
    </source>
</evidence>
<feature type="compositionally biased region" description="Polar residues" evidence="1">
    <location>
        <begin position="1333"/>
        <end position="1345"/>
    </location>
</feature>
<feature type="region of interest" description="Disordered" evidence="1">
    <location>
        <begin position="765"/>
        <end position="891"/>
    </location>
</feature>
<sequence length="1416" mass="159700">MPKAKFKCDLCEKPLRNLDEARVVHDRTCRGFKILHRESVAFIHQSLAQQQAAGQAPPEAPAPEPMQVDDEPPRPPTPKTRASGLPNRKRRVPARLKDAAPPPPPRLPRGQKRVAAPEPLPEPVPAPELEPQKWVRTRPNAFGLYKVYPQRPLRDPDSDVTAHDVYLVPKPGEVGPDDLALPEEPWYYPFPNASIANMIKYHVEEDNANSIGGFDRLVATMHPDPQNTEFDGVNPLELPHPWSTKTFLDLLDKKGIEPLGTTAGWIQGSVSLRLPCVGHPQNEADAPTFMVTDIHYRPLLDVVHEVLQGPLFEKFHTTPFSLRFDPSFDEDALDISMEEVPASLDECGLPPLPQGHEDVFAEVYTSRAMLEAFSRLPQPPPPQKPDDPVESIIVGILEWSDATHLAQFGTASLWPGYTFFANHPKDFRNKPKSHAGFHQAYFTQLPDTIRDTYREHYGCEMPDEVFRHLKRDLMHQIWELLLSDDFMEAYDNGIKIRCWDGLVRLVFPRFFIYGADYPEKVLLATIKSLGTCPCPRCLIKKNEIAQTGTVNDLKRRQVLRVDDHHRRSSIERARRSIFESGSAVEGSTIDGMLKSHSWVPTRNAFAKLNTEKTPFNFYSMFVPDLLHEVELGVAKALILHLIRMLQTFKNLDIFDARFRQIETFGRGTIRGFRRSVSDMKYVAARDFEDILQCILPVIDGLFPAHQSLVDKLCFEMALWHGYAKLRMHTTSTIKLFTQIGKEWLFTIRSFARETSNIKTYELDKEHRKRVNKAAKDAAAPNPAQGRKGKGTATANAGGRAAAAIRPNGRQTSKPSKPPRPQSRVAVSSERADTSKSDHAAGADPTVAVAAPPNPDPTEPSTLDPASEQQPSMPAVASTSSAQVGAVTSSQLSTESALEAEFSSAHPTTRQPSHKLEKPFNLITYKLHSIPDYPESIMSVGTTDATSTQTGELAHRLVKLLYRRTNRKNHARQIANHEHRRRMMRAMWDRRRRYKLAQTQLARDRETPETTEAPPSLPLPVARDRRSRKERSKASFRPKPVPGYGAYVPPDQHHYISDSTKNPCDLLEFASLADADSDSGEDGPPLPRVSVQSARFLLSLTLIKPVDPGVEDPALKDFLPKLRTYLRRYLLGILGNDQPLSNEALLNVVIKKDLLYAHATMQVNYTTYDVRRAQDVLNPRTRRFFIVHAQDPIDSHKFWYGEIIGIFHCYVLLADYAEDNDLGQFQRVEFLWVRWFQRDMSYRCGFEKKRLPRVNYIYADDPDADAFGFLDPHDVVRGCHLIPAFRYGRTVDYLPKSIARRSCEGDQDWTFYYANLFVLGSPNVVGHRKPVPESRQTATDAPLQTDSEPHAPDPSDTSSALEHEDGLGGPETADDVEREDDDDWRGDSGSESGSDEEADANELMGDDAIRDRLQLAE</sequence>
<evidence type="ECO:0000256" key="1">
    <source>
        <dbReference type="SAM" id="MobiDB-lite"/>
    </source>
</evidence>
<feature type="compositionally biased region" description="Basic residues" evidence="1">
    <location>
        <begin position="1024"/>
        <end position="1035"/>
    </location>
</feature>
<dbReference type="Proteomes" id="UP000815677">
    <property type="component" value="Unassembled WGS sequence"/>
</dbReference>
<organism evidence="2 3">
    <name type="scientific">Mycena chlorophos</name>
    <name type="common">Agaric fungus</name>
    <name type="synonym">Agaricus chlorophos</name>
    <dbReference type="NCBI Taxonomy" id="658473"/>
    <lineage>
        <taxon>Eukaryota</taxon>
        <taxon>Fungi</taxon>
        <taxon>Dikarya</taxon>
        <taxon>Basidiomycota</taxon>
        <taxon>Agaricomycotina</taxon>
        <taxon>Agaricomycetes</taxon>
        <taxon>Agaricomycetidae</taxon>
        <taxon>Agaricales</taxon>
        <taxon>Marasmiineae</taxon>
        <taxon>Mycenaceae</taxon>
        <taxon>Mycena</taxon>
    </lineage>
</organism>
<dbReference type="InterPro" id="IPR041078">
    <property type="entry name" value="Plavaka"/>
</dbReference>
<accession>A0ABQ0L866</accession>
<evidence type="ECO:0000313" key="3">
    <source>
        <dbReference type="Proteomes" id="UP000815677"/>
    </source>
</evidence>
<keyword evidence="3" id="KW-1185">Reference proteome</keyword>
<feature type="region of interest" description="Disordered" evidence="1">
    <location>
        <begin position="998"/>
        <end position="1058"/>
    </location>
</feature>
<dbReference type="Pfam" id="PF18759">
    <property type="entry name" value="Plavaka"/>
    <property type="match status" value="1"/>
</dbReference>
<feature type="compositionally biased region" description="Low complexity" evidence="1">
    <location>
        <begin position="841"/>
        <end position="850"/>
    </location>
</feature>
<feature type="compositionally biased region" description="Low complexity" evidence="1">
    <location>
        <begin position="776"/>
        <end position="814"/>
    </location>
</feature>
<feature type="compositionally biased region" description="Polar residues" evidence="1">
    <location>
        <begin position="866"/>
        <end position="891"/>
    </location>
</feature>
<feature type="compositionally biased region" description="Basic and acidic residues" evidence="1">
    <location>
        <begin position="829"/>
        <end position="840"/>
    </location>
</feature>
<feature type="region of interest" description="Disordered" evidence="1">
    <location>
        <begin position="1327"/>
        <end position="1416"/>
    </location>
</feature>
<feature type="compositionally biased region" description="Basic and acidic residues" evidence="1">
    <location>
        <begin position="1406"/>
        <end position="1416"/>
    </location>
</feature>
<name>A0ABQ0L866_MYCCL</name>